<dbReference type="RefSeq" id="WP_130779596.1">
    <property type="nucleotide sequence ID" value="NZ_BIMR01000003.1"/>
</dbReference>
<evidence type="ECO:0000313" key="2">
    <source>
        <dbReference type="EMBL" id="GCE74964.1"/>
    </source>
</evidence>
<gene>
    <name evidence="2" type="ORF">CBZ_00200</name>
</gene>
<dbReference type="EMBL" id="BIMR01000003">
    <property type="protein sequence ID" value="GCE74964.1"/>
    <property type="molecule type" value="Genomic_DNA"/>
</dbReference>
<dbReference type="Proteomes" id="UP000289954">
    <property type="component" value="Unassembled WGS sequence"/>
</dbReference>
<dbReference type="InterPro" id="IPR018720">
    <property type="entry name" value="DUF2249"/>
</dbReference>
<organism evidence="2 3">
    <name type="scientific">Cellulomonas biazotea</name>
    <dbReference type="NCBI Taxonomy" id="1709"/>
    <lineage>
        <taxon>Bacteria</taxon>
        <taxon>Bacillati</taxon>
        <taxon>Actinomycetota</taxon>
        <taxon>Actinomycetes</taxon>
        <taxon>Micrococcales</taxon>
        <taxon>Cellulomonadaceae</taxon>
        <taxon>Cellulomonas</taxon>
    </lineage>
</organism>
<reference evidence="2 3" key="1">
    <citation type="submission" date="2019-01" db="EMBL/GenBank/DDBJ databases">
        <title>Draft genome sequence of Cellulomonas takizawaensis strain TKZ-21.</title>
        <authorList>
            <person name="Yamamura H."/>
            <person name="Hayashi T."/>
            <person name="Hamada M."/>
            <person name="Serisawa Y."/>
            <person name="Matsuyama K."/>
            <person name="Nakagawa Y."/>
            <person name="Otoguro M."/>
            <person name="Yanagida F."/>
            <person name="Hayakawa M."/>
        </authorList>
    </citation>
    <scope>NUCLEOTIDE SEQUENCE [LARGE SCALE GENOMIC DNA]</scope>
    <source>
        <strain evidence="2 3">NBRC12680</strain>
    </source>
</reference>
<dbReference type="OrthoDB" id="8451629at2"/>
<evidence type="ECO:0000313" key="3">
    <source>
        <dbReference type="Proteomes" id="UP000289954"/>
    </source>
</evidence>
<proteinExistence type="predicted"/>
<feature type="domain" description="DUF2249" evidence="1">
    <location>
        <begin position="33"/>
        <end position="100"/>
    </location>
</feature>
<accession>A0A402DLF3</accession>
<name>A0A402DLF3_9CELL</name>
<sequence>MAAENVEILTTAPVAEPAGHSCGCGGHDEADPVLDVRAIPHAIRHATVFGAFEAIAPGASLILVAPHLPRPLLAQLAERAPIETEVLIDGPEAWHVKITRVA</sequence>
<keyword evidence="3" id="KW-1185">Reference proteome</keyword>
<dbReference type="Pfam" id="PF10006">
    <property type="entry name" value="DUF2249"/>
    <property type="match status" value="1"/>
</dbReference>
<dbReference type="AlphaFoldDB" id="A0A402DLF3"/>
<protein>
    <recommendedName>
        <fullName evidence="1">DUF2249 domain-containing protein</fullName>
    </recommendedName>
</protein>
<comment type="caution">
    <text evidence="2">The sequence shown here is derived from an EMBL/GenBank/DDBJ whole genome shotgun (WGS) entry which is preliminary data.</text>
</comment>
<evidence type="ECO:0000259" key="1">
    <source>
        <dbReference type="Pfam" id="PF10006"/>
    </source>
</evidence>